<comment type="subunit">
    <text evidence="4 6">Monomer.</text>
</comment>
<comment type="caution">
    <text evidence="10">The sequence shown here is derived from an EMBL/GenBank/DDBJ whole genome shotgun (WGS) entry which is preliminary data.</text>
</comment>
<dbReference type="SUPFAM" id="SSF54364">
    <property type="entry name" value="Translation initiation factor IF3, N-terminal domain"/>
    <property type="match status" value="1"/>
</dbReference>
<name>A0A7X1BAZ6_9BACT</name>
<dbReference type="Pfam" id="PF05198">
    <property type="entry name" value="IF3_N"/>
    <property type="match status" value="1"/>
</dbReference>
<keyword evidence="4" id="KW-0963">Cytoplasm</keyword>
<comment type="similarity">
    <text evidence="1 4 6">Belongs to the IF-3 family.</text>
</comment>
<dbReference type="GO" id="GO:0032790">
    <property type="term" value="P:ribosome disassembly"/>
    <property type="evidence" value="ECO:0007669"/>
    <property type="project" value="TreeGrafter"/>
</dbReference>
<evidence type="ECO:0000256" key="7">
    <source>
        <dbReference type="SAM" id="MobiDB-lite"/>
    </source>
</evidence>
<dbReference type="PROSITE" id="PS00938">
    <property type="entry name" value="IF3"/>
    <property type="match status" value="1"/>
</dbReference>
<gene>
    <name evidence="4" type="primary">infC</name>
    <name evidence="10" type="ORF">H5P27_16770</name>
</gene>
<dbReference type="InterPro" id="IPR019815">
    <property type="entry name" value="Translation_initiation_fac_3_C"/>
</dbReference>
<evidence type="ECO:0000256" key="1">
    <source>
        <dbReference type="ARBA" id="ARBA00005439"/>
    </source>
</evidence>
<dbReference type="InterPro" id="IPR036788">
    <property type="entry name" value="T_IF-3_C_sf"/>
</dbReference>
<dbReference type="InterPro" id="IPR019813">
    <property type="entry name" value="Translation_initiation_fac3_CS"/>
</dbReference>
<feature type="region of interest" description="Disordered" evidence="7">
    <location>
        <begin position="183"/>
        <end position="223"/>
    </location>
</feature>
<dbReference type="GO" id="GO:0003743">
    <property type="term" value="F:translation initiation factor activity"/>
    <property type="evidence" value="ECO:0007669"/>
    <property type="project" value="UniProtKB-UniRule"/>
</dbReference>
<evidence type="ECO:0000313" key="10">
    <source>
        <dbReference type="EMBL" id="MBC2607708.1"/>
    </source>
</evidence>
<evidence type="ECO:0000313" key="11">
    <source>
        <dbReference type="Proteomes" id="UP000526501"/>
    </source>
</evidence>
<organism evidence="10 11">
    <name type="scientific">Pelagicoccus albus</name>
    <dbReference type="NCBI Taxonomy" id="415222"/>
    <lineage>
        <taxon>Bacteria</taxon>
        <taxon>Pseudomonadati</taxon>
        <taxon>Verrucomicrobiota</taxon>
        <taxon>Opitutia</taxon>
        <taxon>Puniceicoccales</taxon>
        <taxon>Pelagicoccaceae</taxon>
        <taxon>Pelagicoccus</taxon>
    </lineage>
</organism>
<feature type="compositionally biased region" description="Acidic residues" evidence="7">
    <location>
        <begin position="210"/>
        <end position="223"/>
    </location>
</feature>
<dbReference type="SUPFAM" id="SSF55200">
    <property type="entry name" value="Translation initiation factor IF3, C-terminal domain"/>
    <property type="match status" value="1"/>
</dbReference>
<dbReference type="HAMAP" id="MF_00080">
    <property type="entry name" value="IF_3"/>
    <property type="match status" value="1"/>
</dbReference>
<evidence type="ECO:0000259" key="8">
    <source>
        <dbReference type="Pfam" id="PF00707"/>
    </source>
</evidence>
<evidence type="ECO:0000259" key="9">
    <source>
        <dbReference type="Pfam" id="PF05198"/>
    </source>
</evidence>
<feature type="compositionally biased region" description="Basic and acidic residues" evidence="7">
    <location>
        <begin position="190"/>
        <end position="209"/>
    </location>
</feature>
<dbReference type="NCBIfam" id="TIGR00168">
    <property type="entry name" value="infC"/>
    <property type="match status" value="1"/>
</dbReference>
<dbReference type="Gene3D" id="3.10.20.80">
    <property type="entry name" value="Translation initiation factor 3 (IF-3), N-terminal domain"/>
    <property type="match status" value="1"/>
</dbReference>
<sequence length="223" mass="25618">MPKPRGRRRPPRKLDPFAQIRRNHRIRVPKIRVVGPDGKQYGVMDTKEALEVAQGAGLDLVEVAAQARPPVCRIMDFGKYVYEQQKKSKDNKSTSSKVKEVKFRPRVEQHDYETKLRRAELFLSKGNKLKLTLSFRGREMSHTEIGFETMRRAIADLETMGHADNQPRLIGRNINVMVSPLPANKRKPKFLREDDDHDEIEASEHHDEDHGDEGEDTDAEGSK</sequence>
<dbReference type="InterPro" id="IPR001288">
    <property type="entry name" value="Translation_initiation_fac_3"/>
</dbReference>
<dbReference type="PANTHER" id="PTHR10938">
    <property type="entry name" value="TRANSLATION INITIATION FACTOR IF-3"/>
    <property type="match status" value="1"/>
</dbReference>
<feature type="domain" description="Translation initiation factor 3 N-terminal" evidence="9">
    <location>
        <begin position="23"/>
        <end position="90"/>
    </location>
</feature>
<dbReference type="InterPro" id="IPR036787">
    <property type="entry name" value="T_IF-3_N_sf"/>
</dbReference>
<evidence type="ECO:0000256" key="2">
    <source>
        <dbReference type="ARBA" id="ARBA00022540"/>
    </source>
</evidence>
<dbReference type="InterPro" id="IPR019814">
    <property type="entry name" value="Translation_initiation_fac_3_N"/>
</dbReference>
<dbReference type="AlphaFoldDB" id="A0A7X1BAZ6"/>
<dbReference type="RefSeq" id="WP_185661578.1">
    <property type="nucleotide sequence ID" value="NZ_CAWPOO010000013.1"/>
</dbReference>
<protein>
    <recommendedName>
        <fullName evidence="4 5">Translation initiation factor IF-3</fullName>
    </recommendedName>
</protein>
<accession>A0A7X1BAZ6</accession>
<dbReference type="PANTHER" id="PTHR10938:SF0">
    <property type="entry name" value="TRANSLATION INITIATION FACTOR IF-3, MITOCHONDRIAL"/>
    <property type="match status" value="1"/>
</dbReference>
<comment type="subcellular location">
    <subcellularLocation>
        <location evidence="4 6">Cytoplasm</location>
    </subcellularLocation>
</comment>
<evidence type="ECO:0000256" key="3">
    <source>
        <dbReference type="ARBA" id="ARBA00022917"/>
    </source>
</evidence>
<dbReference type="Pfam" id="PF00707">
    <property type="entry name" value="IF3_C"/>
    <property type="match status" value="1"/>
</dbReference>
<dbReference type="FunFam" id="3.10.20.80:FF:000001">
    <property type="entry name" value="Translation initiation factor IF-3"/>
    <property type="match status" value="1"/>
</dbReference>
<keyword evidence="2 4" id="KW-0396">Initiation factor</keyword>
<dbReference type="Gene3D" id="3.30.110.10">
    <property type="entry name" value="Translation initiation factor 3 (IF-3), C-terminal domain"/>
    <property type="match status" value="1"/>
</dbReference>
<keyword evidence="11" id="KW-1185">Reference proteome</keyword>
<feature type="domain" description="Translation initiation factor 3 C-terminal" evidence="8">
    <location>
        <begin position="97"/>
        <end position="180"/>
    </location>
</feature>
<proteinExistence type="inferred from homology"/>
<dbReference type="GO" id="GO:0043022">
    <property type="term" value="F:ribosome binding"/>
    <property type="evidence" value="ECO:0007669"/>
    <property type="project" value="TreeGrafter"/>
</dbReference>
<evidence type="ECO:0000256" key="5">
    <source>
        <dbReference type="NCBIfam" id="TIGR00168"/>
    </source>
</evidence>
<dbReference type="Proteomes" id="UP000526501">
    <property type="component" value="Unassembled WGS sequence"/>
</dbReference>
<dbReference type="EMBL" id="JACHVC010000013">
    <property type="protein sequence ID" value="MBC2607708.1"/>
    <property type="molecule type" value="Genomic_DNA"/>
</dbReference>
<evidence type="ECO:0000256" key="6">
    <source>
        <dbReference type="RuleBase" id="RU000646"/>
    </source>
</evidence>
<dbReference type="GO" id="GO:0005829">
    <property type="term" value="C:cytosol"/>
    <property type="evidence" value="ECO:0007669"/>
    <property type="project" value="TreeGrafter"/>
</dbReference>
<keyword evidence="3 4" id="KW-0648">Protein biosynthesis</keyword>
<dbReference type="GO" id="GO:0016020">
    <property type="term" value="C:membrane"/>
    <property type="evidence" value="ECO:0007669"/>
    <property type="project" value="TreeGrafter"/>
</dbReference>
<reference evidence="10 11" key="1">
    <citation type="submission" date="2020-07" db="EMBL/GenBank/DDBJ databases">
        <authorList>
            <person name="Feng X."/>
        </authorList>
    </citation>
    <scope>NUCLEOTIDE SEQUENCE [LARGE SCALE GENOMIC DNA]</scope>
    <source>
        <strain evidence="10 11">JCM23202</strain>
    </source>
</reference>
<comment type="function">
    <text evidence="4 6">IF-3 binds to the 30S ribosomal subunit and shifts the equilibrium between 70S ribosomes and their 50S and 30S subunits in favor of the free subunits, thus enhancing the availability of 30S subunits on which protein synthesis initiation begins.</text>
</comment>
<evidence type="ECO:0000256" key="4">
    <source>
        <dbReference type="HAMAP-Rule" id="MF_00080"/>
    </source>
</evidence>